<dbReference type="Proteomes" id="UP001500037">
    <property type="component" value="Unassembled WGS sequence"/>
</dbReference>
<evidence type="ECO:0000313" key="2">
    <source>
        <dbReference type="EMBL" id="GAA1221104.1"/>
    </source>
</evidence>
<gene>
    <name evidence="2" type="ORF">GCM10009665_09090</name>
</gene>
<keyword evidence="3" id="KW-1185">Reference proteome</keyword>
<protein>
    <submittedName>
        <fullName evidence="2">Uncharacterized protein</fullName>
    </submittedName>
</protein>
<evidence type="ECO:0000256" key="1">
    <source>
        <dbReference type="SAM" id="MobiDB-lite"/>
    </source>
</evidence>
<dbReference type="EMBL" id="BAAALF010000008">
    <property type="protein sequence ID" value="GAA1221104.1"/>
    <property type="molecule type" value="Genomic_DNA"/>
</dbReference>
<evidence type="ECO:0000313" key="3">
    <source>
        <dbReference type="Proteomes" id="UP001500037"/>
    </source>
</evidence>
<comment type="caution">
    <text evidence="2">The sequence shown here is derived from an EMBL/GenBank/DDBJ whole genome shotgun (WGS) entry which is preliminary data.</text>
</comment>
<proteinExistence type="predicted"/>
<sequence>MTAGNGTTERWASSKARHAPFRGRTECGASTDEQANGSAGRDHGNRPLPRGLQLVSRHTAHLRYATPVHLLGPRTRLPERGCPGRYGHGHTVDGLRLPHRGVGDRVEFRRTAARRDGTVGNGTRADADADADARSDLDRATRDCHTQGHREPRRPGARWHDTEQPPEELTPRRHPTEECRAGIAGGTVPGSGATSGASASMRGWAGIDAEVGFRQETLRAVSSMTKEVCFCESSVPVNFRVIAWPL</sequence>
<feature type="region of interest" description="Disordered" evidence="1">
    <location>
        <begin position="1"/>
        <end position="50"/>
    </location>
</feature>
<feature type="compositionally biased region" description="Polar residues" evidence="1">
    <location>
        <begin position="1"/>
        <end position="11"/>
    </location>
</feature>
<feature type="region of interest" description="Disordered" evidence="1">
    <location>
        <begin position="117"/>
        <end position="174"/>
    </location>
</feature>
<name>A0ABN1VS12_9ACTN</name>
<organism evidence="2 3">
    <name type="scientific">Kitasatospora nipponensis</name>
    <dbReference type="NCBI Taxonomy" id="258049"/>
    <lineage>
        <taxon>Bacteria</taxon>
        <taxon>Bacillati</taxon>
        <taxon>Actinomycetota</taxon>
        <taxon>Actinomycetes</taxon>
        <taxon>Kitasatosporales</taxon>
        <taxon>Streptomycetaceae</taxon>
        <taxon>Kitasatospora</taxon>
    </lineage>
</organism>
<accession>A0ABN1VS12</accession>
<feature type="compositionally biased region" description="Basic and acidic residues" evidence="1">
    <location>
        <begin position="125"/>
        <end position="174"/>
    </location>
</feature>
<reference evidence="2 3" key="1">
    <citation type="journal article" date="2019" name="Int. J. Syst. Evol. Microbiol.">
        <title>The Global Catalogue of Microorganisms (GCM) 10K type strain sequencing project: providing services to taxonomists for standard genome sequencing and annotation.</title>
        <authorList>
            <consortium name="The Broad Institute Genomics Platform"/>
            <consortium name="The Broad Institute Genome Sequencing Center for Infectious Disease"/>
            <person name="Wu L."/>
            <person name="Ma J."/>
        </authorList>
    </citation>
    <scope>NUCLEOTIDE SEQUENCE [LARGE SCALE GENOMIC DNA]</scope>
    <source>
        <strain evidence="2 3">JCM 13004</strain>
    </source>
</reference>